<reference evidence="1" key="1">
    <citation type="submission" date="2020-04" db="EMBL/GenBank/DDBJ databases">
        <title>Deep metagenomics examines the oral microbiome during advanced dental caries in children, revealing novel taxa and co-occurrences with host molecules.</title>
        <authorList>
            <person name="Baker J.L."/>
            <person name="Morton J.T."/>
            <person name="Dinis M."/>
            <person name="Alvarez R."/>
            <person name="Tran N.C."/>
            <person name="Knight R."/>
            <person name="Edlund A."/>
        </authorList>
    </citation>
    <scope>NUCLEOTIDE SEQUENCE</scope>
    <source>
        <strain evidence="1">JCVI_39_bin.18</strain>
    </source>
</reference>
<protein>
    <submittedName>
        <fullName evidence="1">Uncharacterized protein</fullName>
    </submittedName>
</protein>
<dbReference type="RefSeq" id="WP_303945639.1">
    <property type="nucleotide sequence ID" value="NZ_JABZXO010000031.1"/>
</dbReference>
<organism evidence="1 2">
    <name type="scientific">Rothia mucilaginosa</name>
    <dbReference type="NCBI Taxonomy" id="43675"/>
    <lineage>
        <taxon>Bacteria</taxon>
        <taxon>Bacillati</taxon>
        <taxon>Actinomycetota</taxon>
        <taxon>Actinomycetes</taxon>
        <taxon>Micrococcales</taxon>
        <taxon>Micrococcaceae</taxon>
        <taxon>Rothia</taxon>
    </lineage>
</organism>
<gene>
    <name evidence="1" type="ORF">HXO61_08975</name>
</gene>
<dbReference type="EMBL" id="JABZXO010000031">
    <property type="protein sequence ID" value="MBF1658041.1"/>
    <property type="molecule type" value="Genomic_DNA"/>
</dbReference>
<comment type="caution">
    <text evidence="1">The sequence shown here is derived from an EMBL/GenBank/DDBJ whole genome shotgun (WGS) entry which is preliminary data.</text>
</comment>
<evidence type="ECO:0000313" key="1">
    <source>
        <dbReference type="EMBL" id="MBF1658041.1"/>
    </source>
</evidence>
<dbReference type="AlphaFoldDB" id="A0A930L169"/>
<evidence type="ECO:0000313" key="2">
    <source>
        <dbReference type="Proteomes" id="UP000770330"/>
    </source>
</evidence>
<dbReference type="Proteomes" id="UP000770330">
    <property type="component" value="Unassembled WGS sequence"/>
</dbReference>
<accession>A0A930L169</accession>
<proteinExistence type="predicted"/>
<sequence length="179" mass="19407">MSAKPATCLYDGTTIHEDSEASAALAYLAALGEPAAELTVDGKSTRYYRSGDIFRAMLSLEGGCNEPPSLLLGAHHAPELFLARLAPYDVKFLEKDCKEVWYSLSNDEGNLGNVCQEHTFTLDSLFEAKVQDGYNAHYRIVEYAELTCGDGVHADGTTSSGRLPDGSYVLVAKVCDRMA</sequence>
<name>A0A930L169_9MICC</name>